<sequence>MHVLSIVNCLHIIATEQIPYHILTVCDPRIATLLSWDTIDELHDSDQFPILIETYTAISQEINLVCWNLKQANGKVFTENLAQDFDPITGCNIDELVSAFTKKLFAAAEKHIGRRKTLNKKKVVP</sequence>
<reference evidence="1 2" key="1">
    <citation type="journal article" date="2021" name="BMC Biol.">
        <title>Horizontally acquired antibacterial genes associated with adaptive radiation of ladybird beetles.</title>
        <authorList>
            <person name="Li H.S."/>
            <person name="Tang X.F."/>
            <person name="Huang Y.H."/>
            <person name="Xu Z.Y."/>
            <person name="Chen M.L."/>
            <person name="Du X.Y."/>
            <person name="Qiu B.Y."/>
            <person name="Chen P.T."/>
            <person name="Zhang W."/>
            <person name="Slipinski A."/>
            <person name="Escalona H.E."/>
            <person name="Waterhouse R.M."/>
            <person name="Zwick A."/>
            <person name="Pang H."/>
        </authorList>
    </citation>
    <scope>NUCLEOTIDE SEQUENCE [LARGE SCALE GENOMIC DNA]</scope>
    <source>
        <strain evidence="1">SYSU2018</strain>
    </source>
</reference>
<keyword evidence="2" id="KW-1185">Reference proteome</keyword>
<protein>
    <submittedName>
        <fullName evidence="1">Uncharacterized protein</fullName>
    </submittedName>
</protein>
<organism evidence="1 2">
    <name type="scientific">Cryptolaemus montrouzieri</name>
    <dbReference type="NCBI Taxonomy" id="559131"/>
    <lineage>
        <taxon>Eukaryota</taxon>
        <taxon>Metazoa</taxon>
        <taxon>Ecdysozoa</taxon>
        <taxon>Arthropoda</taxon>
        <taxon>Hexapoda</taxon>
        <taxon>Insecta</taxon>
        <taxon>Pterygota</taxon>
        <taxon>Neoptera</taxon>
        <taxon>Endopterygota</taxon>
        <taxon>Coleoptera</taxon>
        <taxon>Polyphaga</taxon>
        <taxon>Cucujiformia</taxon>
        <taxon>Coccinelloidea</taxon>
        <taxon>Coccinellidae</taxon>
        <taxon>Scymninae</taxon>
        <taxon>Scymnini</taxon>
        <taxon>Cryptolaemus</taxon>
    </lineage>
</organism>
<dbReference type="EMBL" id="JABFTP020000185">
    <property type="protein sequence ID" value="KAL3288618.1"/>
    <property type="molecule type" value="Genomic_DNA"/>
</dbReference>
<dbReference type="AlphaFoldDB" id="A0ABD2PCB4"/>
<accession>A0ABD2PCB4</accession>
<evidence type="ECO:0000313" key="2">
    <source>
        <dbReference type="Proteomes" id="UP001516400"/>
    </source>
</evidence>
<evidence type="ECO:0000313" key="1">
    <source>
        <dbReference type="EMBL" id="KAL3288618.1"/>
    </source>
</evidence>
<proteinExistence type="predicted"/>
<name>A0ABD2PCB4_9CUCU</name>
<comment type="caution">
    <text evidence="1">The sequence shown here is derived from an EMBL/GenBank/DDBJ whole genome shotgun (WGS) entry which is preliminary data.</text>
</comment>
<dbReference type="Proteomes" id="UP001516400">
    <property type="component" value="Unassembled WGS sequence"/>
</dbReference>
<gene>
    <name evidence="1" type="ORF">HHI36_003055</name>
</gene>